<gene>
    <name evidence="1" type="ORF">NOX80_05015</name>
</gene>
<proteinExistence type="predicted"/>
<organism evidence="1 2">
    <name type="scientific">Flavobacterium cerinum</name>
    <dbReference type="NCBI Taxonomy" id="2502784"/>
    <lineage>
        <taxon>Bacteria</taxon>
        <taxon>Pseudomonadati</taxon>
        <taxon>Bacteroidota</taxon>
        <taxon>Flavobacteriia</taxon>
        <taxon>Flavobacteriales</taxon>
        <taxon>Flavobacteriaceae</taxon>
        <taxon>Flavobacterium</taxon>
    </lineage>
</organism>
<dbReference type="EMBL" id="CP101751">
    <property type="protein sequence ID" value="UUC46562.1"/>
    <property type="molecule type" value="Genomic_DNA"/>
</dbReference>
<dbReference type="RefSeq" id="WP_256552226.1">
    <property type="nucleotide sequence ID" value="NZ_CP101751.1"/>
</dbReference>
<keyword evidence="2" id="KW-1185">Reference proteome</keyword>
<evidence type="ECO:0008006" key="3">
    <source>
        <dbReference type="Google" id="ProtNLM"/>
    </source>
</evidence>
<sequence>MKKLFIAGIITVSVLSASCSSGWNCKSSYVKNDVAKKKEMQKEA</sequence>
<evidence type="ECO:0000313" key="2">
    <source>
        <dbReference type="Proteomes" id="UP001059844"/>
    </source>
</evidence>
<dbReference type="PROSITE" id="PS51257">
    <property type="entry name" value="PROKAR_LIPOPROTEIN"/>
    <property type="match status" value="1"/>
</dbReference>
<protein>
    <recommendedName>
        <fullName evidence="3">Lipoprotein</fullName>
    </recommendedName>
</protein>
<dbReference type="Proteomes" id="UP001059844">
    <property type="component" value="Chromosome"/>
</dbReference>
<evidence type="ECO:0000313" key="1">
    <source>
        <dbReference type="EMBL" id="UUC46562.1"/>
    </source>
</evidence>
<accession>A0ABY5IYI3</accession>
<name>A0ABY5IYI3_9FLAO</name>
<reference evidence="1" key="1">
    <citation type="submission" date="2022-07" db="EMBL/GenBank/DDBJ databases">
        <title>Isolation, identification, and degradation of a PFOSA degrading strain from sewage treatment plant.</title>
        <authorList>
            <person name="Zhang L."/>
            <person name="Huo Y."/>
        </authorList>
    </citation>
    <scope>NUCLEOTIDE SEQUENCE</scope>
    <source>
        <strain evidence="1">C1</strain>
    </source>
</reference>